<evidence type="ECO:0000313" key="1">
    <source>
        <dbReference type="EMBL" id="QHU30486.1"/>
    </source>
</evidence>
<accession>A0A6C0LHN1</accession>
<dbReference type="EMBL" id="MN740509">
    <property type="protein sequence ID" value="QHU30486.1"/>
    <property type="molecule type" value="Genomic_DNA"/>
</dbReference>
<proteinExistence type="predicted"/>
<dbReference type="AlphaFoldDB" id="A0A6C0LHN1"/>
<organism evidence="1">
    <name type="scientific">viral metagenome</name>
    <dbReference type="NCBI Taxonomy" id="1070528"/>
    <lineage>
        <taxon>unclassified sequences</taxon>
        <taxon>metagenomes</taxon>
        <taxon>organismal metagenomes</taxon>
    </lineage>
</organism>
<name>A0A6C0LHN1_9ZZZZ</name>
<protein>
    <submittedName>
        <fullName evidence="1">Uncharacterized protein</fullName>
    </submittedName>
</protein>
<reference evidence="1" key="1">
    <citation type="journal article" date="2020" name="Nature">
        <title>Giant virus diversity and host interactions through global metagenomics.</title>
        <authorList>
            <person name="Schulz F."/>
            <person name="Roux S."/>
            <person name="Paez-Espino D."/>
            <person name="Jungbluth S."/>
            <person name="Walsh D.A."/>
            <person name="Denef V.J."/>
            <person name="McMahon K.D."/>
            <person name="Konstantinidis K.T."/>
            <person name="Eloe-Fadrosh E.A."/>
            <person name="Kyrpides N.C."/>
            <person name="Woyke T."/>
        </authorList>
    </citation>
    <scope>NUCLEOTIDE SEQUENCE</scope>
    <source>
        <strain evidence="1">GVMAG-M-3300027833-19</strain>
    </source>
</reference>
<sequence>MDNKTTAEALFCDDVNIQYLAQKMNWNKSISDLNDTVRSFLSNYNGYSTNFADPWATVRHLNRMFLDSIDKNPSTLTTYSSPAETVLWQEEIYR</sequence>